<reference evidence="2" key="2">
    <citation type="submission" date="2021-08" db="EMBL/GenBank/DDBJ databases">
        <authorList>
            <person name="Tani A."/>
            <person name="Ola A."/>
            <person name="Ogura Y."/>
            <person name="Katsura K."/>
            <person name="Hayashi T."/>
        </authorList>
    </citation>
    <scope>NUCLEOTIDE SEQUENCE</scope>
    <source>
        <strain evidence="2">DSM 17168</strain>
    </source>
</reference>
<keyword evidence="3" id="KW-1185">Reference proteome</keyword>
<dbReference type="EMBL" id="BPQQ01000016">
    <property type="protein sequence ID" value="GJD99596.1"/>
    <property type="molecule type" value="Genomic_DNA"/>
</dbReference>
<dbReference type="Proteomes" id="UP001055153">
    <property type="component" value="Unassembled WGS sequence"/>
</dbReference>
<accession>A0ABQ4S927</accession>
<reference evidence="2" key="1">
    <citation type="journal article" date="2021" name="Front. Microbiol.">
        <title>Comprehensive Comparative Genomics and Phenotyping of Methylobacterium Species.</title>
        <authorList>
            <person name="Alessa O."/>
            <person name="Ogura Y."/>
            <person name="Fujitani Y."/>
            <person name="Takami H."/>
            <person name="Hayashi T."/>
            <person name="Sahin N."/>
            <person name="Tani A."/>
        </authorList>
    </citation>
    <scope>NUCLEOTIDE SEQUENCE</scope>
    <source>
        <strain evidence="2">DSM 17168</strain>
    </source>
</reference>
<evidence type="ECO:0000313" key="3">
    <source>
        <dbReference type="Proteomes" id="UP001055153"/>
    </source>
</evidence>
<name>A0ABQ4S927_9HYPH</name>
<sequence length="89" mass="9870">MRGPSLCIHTLPADVARMIAEHVAEAHHERDKAREELTQLQNAVRSLVEKLAAELEWVEAYDQGAAGRMRDGVNALARLTTQLPSDLAR</sequence>
<keyword evidence="1" id="KW-0175">Coiled coil</keyword>
<gene>
    <name evidence="2" type="ORF">GMJLKIPL_1514</name>
</gene>
<evidence type="ECO:0000313" key="2">
    <source>
        <dbReference type="EMBL" id="GJD99596.1"/>
    </source>
</evidence>
<proteinExistence type="predicted"/>
<comment type="caution">
    <text evidence="2">The sequence shown here is derived from an EMBL/GenBank/DDBJ whole genome shotgun (WGS) entry which is preliminary data.</text>
</comment>
<protein>
    <submittedName>
        <fullName evidence="2">Uncharacterized protein</fullName>
    </submittedName>
</protein>
<evidence type="ECO:0000256" key="1">
    <source>
        <dbReference type="SAM" id="Coils"/>
    </source>
</evidence>
<organism evidence="2 3">
    <name type="scientific">Methylobacterium isbiliense</name>
    <dbReference type="NCBI Taxonomy" id="315478"/>
    <lineage>
        <taxon>Bacteria</taxon>
        <taxon>Pseudomonadati</taxon>
        <taxon>Pseudomonadota</taxon>
        <taxon>Alphaproteobacteria</taxon>
        <taxon>Hyphomicrobiales</taxon>
        <taxon>Methylobacteriaceae</taxon>
        <taxon>Methylobacterium</taxon>
    </lineage>
</organism>
<feature type="coiled-coil region" evidence="1">
    <location>
        <begin position="23"/>
        <end position="50"/>
    </location>
</feature>